<feature type="region of interest" description="Disordered" evidence="1">
    <location>
        <begin position="1"/>
        <end position="30"/>
    </location>
</feature>
<dbReference type="GO" id="GO:0046872">
    <property type="term" value="F:metal ion binding"/>
    <property type="evidence" value="ECO:0007669"/>
    <property type="project" value="InterPro"/>
</dbReference>
<name>A0A840NU00_9ACTN</name>
<dbReference type="AlphaFoldDB" id="A0A840NU00"/>
<keyword evidence="4" id="KW-1185">Reference proteome</keyword>
<dbReference type="RefSeq" id="WP_185047917.1">
    <property type="nucleotide sequence ID" value="NZ_BAABIX010000046.1"/>
</dbReference>
<dbReference type="EMBL" id="JACHGN010000002">
    <property type="protein sequence ID" value="MBB5131048.1"/>
    <property type="molecule type" value="Genomic_DNA"/>
</dbReference>
<evidence type="ECO:0000259" key="2">
    <source>
        <dbReference type="Pfam" id="PF11716"/>
    </source>
</evidence>
<feature type="domain" description="Mycothiol-dependent maleylpyruvate isomerase metal-binding" evidence="2">
    <location>
        <begin position="79"/>
        <end position="207"/>
    </location>
</feature>
<comment type="caution">
    <text evidence="3">The sequence shown here is derived from an EMBL/GenBank/DDBJ whole genome shotgun (WGS) entry which is preliminary data.</text>
</comment>
<accession>A0A840NU00</accession>
<organism evidence="3 4">
    <name type="scientific">Thermocatellispora tengchongensis</name>
    <dbReference type="NCBI Taxonomy" id="1073253"/>
    <lineage>
        <taxon>Bacteria</taxon>
        <taxon>Bacillati</taxon>
        <taxon>Actinomycetota</taxon>
        <taxon>Actinomycetes</taxon>
        <taxon>Streptosporangiales</taxon>
        <taxon>Streptosporangiaceae</taxon>
        <taxon>Thermocatellispora</taxon>
    </lineage>
</organism>
<dbReference type="InterPro" id="IPR024344">
    <property type="entry name" value="MDMPI_metal-binding"/>
</dbReference>
<dbReference type="InterPro" id="IPR034660">
    <property type="entry name" value="DinB/YfiT-like"/>
</dbReference>
<dbReference type="SUPFAM" id="SSF109854">
    <property type="entry name" value="DinB/YfiT-like putative metalloenzymes"/>
    <property type="match status" value="1"/>
</dbReference>
<gene>
    <name evidence="3" type="ORF">HNP84_000754</name>
</gene>
<reference evidence="3 4" key="1">
    <citation type="submission" date="2020-08" db="EMBL/GenBank/DDBJ databases">
        <title>Genomic Encyclopedia of Type Strains, Phase IV (KMG-IV): sequencing the most valuable type-strain genomes for metagenomic binning, comparative biology and taxonomic classification.</title>
        <authorList>
            <person name="Goeker M."/>
        </authorList>
    </citation>
    <scope>NUCLEOTIDE SEQUENCE [LARGE SCALE GENOMIC DNA]</scope>
    <source>
        <strain evidence="3 4">DSM 45615</strain>
    </source>
</reference>
<protein>
    <submittedName>
        <fullName evidence="3">Uncharacterized protein (TIGR03083 family)</fullName>
    </submittedName>
</protein>
<dbReference type="Proteomes" id="UP000578449">
    <property type="component" value="Unassembled WGS sequence"/>
</dbReference>
<feature type="compositionally biased region" description="Basic and acidic residues" evidence="1">
    <location>
        <begin position="1"/>
        <end position="26"/>
    </location>
</feature>
<evidence type="ECO:0000256" key="1">
    <source>
        <dbReference type="SAM" id="MobiDB-lite"/>
    </source>
</evidence>
<dbReference type="NCBIfam" id="TIGR03083">
    <property type="entry name" value="maleylpyruvate isomerase family mycothiol-dependent enzyme"/>
    <property type="match status" value="1"/>
</dbReference>
<evidence type="ECO:0000313" key="4">
    <source>
        <dbReference type="Proteomes" id="UP000578449"/>
    </source>
</evidence>
<dbReference type="InterPro" id="IPR017517">
    <property type="entry name" value="Maleyloyr_isom"/>
</dbReference>
<sequence>MRGDHDAPGRGGDHDAAGRGGDHDAAGRGGDPTGRLYLDALMEAGAVPEAPARSQLLAAARARRRPMAPGPEWAAPYAARVAAFDAVLASASDWDTVIVEGWTLQELVAHLAAKDGLVAAAAGAPVLGPPIGAGDALGRTAEVQAYERGRAPEQTRRDWRAQADALCRHLAGLDRDTPITSEGLTFAAGDHVLARGLETWIHADDAARTFGLRLPHPPAEHIHPTADLCARLLPWTMLLSGADGAGRTLRLTLTGPGGGEWHVPLGVEDGVAVEGARGGEHAAISCDVVEFCFLLGGRGAPDAFRAELSGDAALAREVLACAPALSGP</sequence>
<dbReference type="Gene3D" id="1.20.120.450">
    <property type="entry name" value="dinb family like domain"/>
    <property type="match status" value="1"/>
</dbReference>
<dbReference type="Pfam" id="PF11716">
    <property type="entry name" value="MDMPI_N"/>
    <property type="match status" value="1"/>
</dbReference>
<evidence type="ECO:0000313" key="3">
    <source>
        <dbReference type="EMBL" id="MBB5131048.1"/>
    </source>
</evidence>
<proteinExistence type="predicted"/>